<comment type="caution">
    <text evidence="1">The sequence shown here is derived from an EMBL/GenBank/DDBJ whole genome shotgun (WGS) entry which is preliminary data.</text>
</comment>
<sequence length="267" mass="30040">MCENENLSSTAYDDPLADFDRYNEARRWTPLEKGLWRVISLLKSGLALLKMALNFVPDFVARLTVRRDSGPLDSLDSVCSFVSTRSAFVAQKTLYGYVKTRMGTRYPSMFENDVLISSVNIAKMNIFAACLSDLAIYAATRTLRDASPDGAVYRDLALRCFKRGLSDNEEQVLSTNAFSPSEALAAFEQRLAFQDWYGGLPAPELFTASPAALFKWAPIAPELKRQDKEIVENSIRFTWRDVRAQFEKRIDAAGVATDLNSFRLSRN</sequence>
<reference evidence="1" key="1">
    <citation type="submission" date="2020-03" db="EMBL/GenBank/DDBJ databases">
        <title>Genome of Pelagibius litoralis DSM 21314T.</title>
        <authorList>
            <person name="Wang G."/>
        </authorList>
    </citation>
    <scope>NUCLEOTIDE SEQUENCE</scope>
    <source>
        <strain evidence="1">DSM 21314</strain>
    </source>
</reference>
<dbReference type="RefSeq" id="WP_167226079.1">
    <property type="nucleotide sequence ID" value="NZ_JAAQPH010000011.1"/>
</dbReference>
<dbReference type="AlphaFoldDB" id="A0A967K9L3"/>
<dbReference type="Proteomes" id="UP000761264">
    <property type="component" value="Unassembled WGS sequence"/>
</dbReference>
<keyword evidence="2" id="KW-1185">Reference proteome</keyword>
<proteinExistence type="predicted"/>
<accession>A0A967K9L3</accession>
<name>A0A967K9L3_9PROT</name>
<evidence type="ECO:0000313" key="2">
    <source>
        <dbReference type="Proteomes" id="UP000761264"/>
    </source>
</evidence>
<gene>
    <name evidence="1" type="ORF">HBA54_15240</name>
</gene>
<organism evidence="1 2">
    <name type="scientific">Pelagibius litoralis</name>
    <dbReference type="NCBI Taxonomy" id="374515"/>
    <lineage>
        <taxon>Bacteria</taxon>
        <taxon>Pseudomonadati</taxon>
        <taxon>Pseudomonadota</taxon>
        <taxon>Alphaproteobacteria</taxon>
        <taxon>Rhodospirillales</taxon>
        <taxon>Rhodovibrionaceae</taxon>
        <taxon>Pelagibius</taxon>
    </lineage>
</organism>
<evidence type="ECO:0000313" key="1">
    <source>
        <dbReference type="EMBL" id="NIA69957.1"/>
    </source>
</evidence>
<protein>
    <submittedName>
        <fullName evidence="1">Uncharacterized protein</fullName>
    </submittedName>
</protein>
<dbReference type="EMBL" id="JAAQPH010000011">
    <property type="protein sequence ID" value="NIA69957.1"/>
    <property type="molecule type" value="Genomic_DNA"/>
</dbReference>